<reference evidence="3 5" key="2">
    <citation type="submission" date="2020-02" db="EMBL/GenBank/DDBJ databases">
        <title>Genome sequence of Parvularcula flava strain NH6-79.</title>
        <authorList>
            <person name="Abdul Karim M.H."/>
            <person name="Lam M.Q."/>
            <person name="Chen S.J."/>
            <person name="Yahya A."/>
            <person name="Shahir S."/>
            <person name="Shamsir M.S."/>
            <person name="Chong C.S."/>
        </authorList>
    </citation>
    <scope>NUCLEOTIDE SEQUENCE [LARGE SCALE GENOMIC DNA]</scope>
    <source>
        <strain evidence="3 5">NH6-79</strain>
    </source>
</reference>
<dbReference type="AlphaFoldDB" id="A0A8J3ERX6"/>
<organism evidence="2 4">
    <name type="scientific">Aquisalinus luteolus</name>
    <dbReference type="NCBI Taxonomy" id="1566827"/>
    <lineage>
        <taxon>Bacteria</taxon>
        <taxon>Pseudomonadati</taxon>
        <taxon>Pseudomonadota</taxon>
        <taxon>Alphaproteobacteria</taxon>
        <taxon>Parvularculales</taxon>
        <taxon>Parvularculaceae</taxon>
        <taxon>Aquisalinus</taxon>
    </lineage>
</organism>
<name>A0A8J3ERX6_9PROT</name>
<dbReference type="Pfam" id="PF01575">
    <property type="entry name" value="MaoC_dehydratas"/>
    <property type="match status" value="1"/>
</dbReference>
<sequence length="121" mass="13155">MAEAIQIIRTLTQEDFDRFAAISGDDNPIHVDPAFASRARFGTTVAHGMFLYSILEGLAEQIMGDAGIAQTALMFPAPARLGDEIAFAGREENPDLLELTARRTSDGETVCKLTLVLDKRS</sequence>
<dbReference type="EMBL" id="VCJR02000002">
    <property type="protein sequence ID" value="NHK28670.1"/>
    <property type="molecule type" value="Genomic_DNA"/>
</dbReference>
<dbReference type="InterPro" id="IPR003965">
    <property type="entry name" value="Fatty_acid_synthase"/>
</dbReference>
<evidence type="ECO:0000259" key="1">
    <source>
        <dbReference type="Pfam" id="PF01575"/>
    </source>
</evidence>
<dbReference type="GO" id="GO:0006633">
    <property type="term" value="P:fatty acid biosynthetic process"/>
    <property type="evidence" value="ECO:0007669"/>
    <property type="project" value="InterPro"/>
</dbReference>
<feature type="domain" description="MaoC-like" evidence="1">
    <location>
        <begin position="9"/>
        <end position="92"/>
    </location>
</feature>
<reference evidence="2" key="1">
    <citation type="journal article" date="2014" name="Int. J. Syst. Evol. Microbiol.">
        <title>Complete genome sequence of Corynebacterium casei LMG S-19264T (=DSM 44701T), isolated from a smear-ripened cheese.</title>
        <authorList>
            <consortium name="US DOE Joint Genome Institute (JGI-PGF)"/>
            <person name="Walter F."/>
            <person name="Albersmeier A."/>
            <person name="Kalinowski J."/>
            <person name="Ruckert C."/>
        </authorList>
    </citation>
    <scope>NUCLEOTIDE SEQUENCE</scope>
    <source>
        <strain evidence="2">CGMCC 1.14984</strain>
    </source>
</reference>
<keyword evidence="5" id="KW-1185">Reference proteome</keyword>
<dbReference type="InterPro" id="IPR002539">
    <property type="entry name" value="MaoC-like_dom"/>
</dbReference>
<comment type="caution">
    <text evidence="2">The sequence shown here is derived from an EMBL/GenBank/DDBJ whole genome shotgun (WGS) entry which is preliminary data.</text>
</comment>
<dbReference type="GO" id="GO:0019171">
    <property type="term" value="F:(3R)-hydroxyacyl-[acyl-carrier-protein] dehydratase activity"/>
    <property type="evidence" value="ECO:0007669"/>
    <property type="project" value="TreeGrafter"/>
</dbReference>
<dbReference type="PANTHER" id="PTHR43437:SF3">
    <property type="entry name" value="HYDROXYACYL-THIOESTER DEHYDRATASE TYPE 2, MITOCHONDRIAL"/>
    <property type="match status" value="1"/>
</dbReference>
<dbReference type="EMBL" id="BMGZ01000002">
    <property type="protein sequence ID" value="GGH99169.1"/>
    <property type="molecule type" value="Genomic_DNA"/>
</dbReference>
<dbReference type="SUPFAM" id="SSF54637">
    <property type="entry name" value="Thioesterase/thiol ester dehydrase-isomerase"/>
    <property type="match status" value="1"/>
</dbReference>
<evidence type="ECO:0000313" key="5">
    <source>
        <dbReference type="Proteomes" id="UP000818603"/>
    </source>
</evidence>
<evidence type="ECO:0000313" key="3">
    <source>
        <dbReference type="EMBL" id="NHK28670.1"/>
    </source>
</evidence>
<dbReference type="Proteomes" id="UP000818603">
    <property type="component" value="Unassembled WGS sequence"/>
</dbReference>
<dbReference type="PANTHER" id="PTHR43437">
    <property type="entry name" value="HYDROXYACYL-THIOESTER DEHYDRATASE TYPE 2, MITOCHONDRIAL-RELATED"/>
    <property type="match status" value="1"/>
</dbReference>
<accession>A0A8J3ERX6</accession>
<dbReference type="GO" id="GO:0004312">
    <property type="term" value="F:fatty acid synthase activity"/>
    <property type="evidence" value="ECO:0007669"/>
    <property type="project" value="InterPro"/>
</dbReference>
<dbReference type="RefSeq" id="WP_155140869.1">
    <property type="nucleotide sequence ID" value="NZ_BMGZ01000002.1"/>
</dbReference>
<protein>
    <submittedName>
        <fullName evidence="2 3">Hydratase</fullName>
    </submittedName>
</protein>
<evidence type="ECO:0000313" key="2">
    <source>
        <dbReference type="EMBL" id="GGH99169.1"/>
    </source>
</evidence>
<dbReference type="Proteomes" id="UP000621856">
    <property type="component" value="Unassembled WGS sequence"/>
</dbReference>
<evidence type="ECO:0000313" key="4">
    <source>
        <dbReference type="Proteomes" id="UP000621856"/>
    </source>
</evidence>
<dbReference type="InterPro" id="IPR029069">
    <property type="entry name" value="HotDog_dom_sf"/>
</dbReference>
<reference evidence="2" key="3">
    <citation type="submission" date="2020-09" db="EMBL/GenBank/DDBJ databases">
        <authorList>
            <person name="Sun Q."/>
            <person name="Zhou Y."/>
        </authorList>
    </citation>
    <scope>NUCLEOTIDE SEQUENCE</scope>
    <source>
        <strain evidence="2">CGMCC 1.14984</strain>
    </source>
</reference>
<dbReference type="GO" id="GO:0005835">
    <property type="term" value="C:fatty acid synthase complex"/>
    <property type="evidence" value="ECO:0007669"/>
    <property type="project" value="InterPro"/>
</dbReference>
<gene>
    <name evidence="3" type="ORF">FF098_012190</name>
    <name evidence="2" type="ORF">GCM10011355_24490</name>
</gene>
<dbReference type="InterPro" id="IPR050965">
    <property type="entry name" value="UPF0336/Enoyl-CoA_hydratase"/>
</dbReference>
<proteinExistence type="predicted"/>
<dbReference type="Gene3D" id="3.10.129.10">
    <property type="entry name" value="Hotdog Thioesterase"/>
    <property type="match status" value="1"/>
</dbReference>
<dbReference type="PRINTS" id="PR01483">
    <property type="entry name" value="FASYNTHASE"/>
</dbReference>